<organism evidence="1">
    <name type="scientific">marine sediment metagenome</name>
    <dbReference type="NCBI Taxonomy" id="412755"/>
    <lineage>
        <taxon>unclassified sequences</taxon>
        <taxon>metagenomes</taxon>
        <taxon>ecological metagenomes</taxon>
    </lineage>
</organism>
<gene>
    <name evidence="1" type="ORF">LCGC14_1232960</name>
</gene>
<name>A0A0F9L821_9ZZZZ</name>
<dbReference type="AlphaFoldDB" id="A0A0F9L821"/>
<protein>
    <submittedName>
        <fullName evidence="1">Uncharacterized protein</fullName>
    </submittedName>
</protein>
<reference evidence="1" key="1">
    <citation type="journal article" date="2015" name="Nature">
        <title>Complex archaea that bridge the gap between prokaryotes and eukaryotes.</title>
        <authorList>
            <person name="Spang A."/>
            <person name="Saw J.H."/>
            <person name="Jorgensen S.L."/>
            <person name="Zaremba-Niedzwiedzka K."/>
            <person name="Martijn J."/>
            <person name="Lind A.E."/>
            <person name="van Eijk R."/>
            <person name="Schleper C."/>
            <person name="Guy L."/>
            <person name="Ettema T.J."/>
        </authorList>
    </citation>
    <scope>NUCLEOTIDE SEQUENCE</scope>
</reference>
<sequence>MLDTKMPMQVEPNKLLPSFRDYRRRNDPVMVPDRGFTRQLKCLDPEFDVVWDWGSHNWQIWRFPKDDQKEECHILTVQTIDKTYRELGADILLRLQVGRQLLDLSLNHLVNYFDEMDNQVERRKAHDFKNKVESITKETQQYARGVLQLQVPKKFKIARVVSNDT</sequence>
<evidence type="ECO:0000313" key="1">
    <source>
        <dbReference type="EMBL" id="KKM91004.1"/>
    </source>
</evidence>
<accession>A0A0F9L821</accession>
<proteinExistence type="predicted"/>
<dbReference type="EMBL" id="LAZR01006595">
    <property type="protein sequence ID" value="KKM91004.1"/>
    <property type="molecule type" value="Genomic_DNA"/>
</dbReference>
<comment type="caution">
    <text evidence="1">The sequence shown here is derived from an EMBL/GenBank/DDBJ whole genome shotgun (WGS) entry which is preliminary data.</text>
</comment>